<feature type="domain" description="MacB-like periplasmic core" evidence="10">
    <location>
        <begin position="32"/>
        <end position="239"/>
    </location>
</feature>
<dbReference type="GO" id="GO:0042953">
    <property type="term" value="P:lipoprotein transport"/>
    <property type="evidence" value="ECO:0007669"/>
    <property type="project" value="InterPro"/>
</dbReference>
<evidence type="ECO:0000256" key="8">
    <source>
        <dbReference type="SAM" id="Phobius"/>
    </source>
</evidence>
<feature type="transmembrane region" description="Helical" evidence="8">
    <location>
        <begin position="26"/>
        <end position="49"/>
    </location>
</feature>
<dbReference type="InterPro" id="IPR011925">
    <property type="entry name" value="LolCE_TM"/>
</dbReference>
<dbReference type="PANTHER" id="PTHR30489:SF0">
    <property type="entry name" value="LIPOPROTEIN-RELEASING SYSTEM TRANSMEMBRANE PROTEIN LOLE"/>
    <property type="match status" value="1"/>
</dbReference>
<evidence type="ECO:0000256" key="3">
    <source>
        <dbReference type="ARBA" id="ARBA00022448"/>
    </source>
</evidence>
<evidence type="ECO:0000313" key="11">
    <source>
        <dbReference type="EMBL" id="PSV00460.1"/>
    </source>
</evidence>
<evidence type="ECO:0000259" key="9">
    <source>
        <dbReference type="Pfam" id="PF02687"/>
    </source>
</evidence>
<comment type="subcellular location">
    <subcellularLocation>
        <location evidence="1">Cell membrane</location>
        <topology evidence="1">Multi-pass membrane protein</topology>
    </subcellularLocation>
</comment>
<evidence type="ECO:0000256" key="6">
    <source>
        <dbReference type="ARBA" id="ARBA00022989"/>
    </source>
</evidence>
<keyword evidence="5 8" id="KW-0812">Transmembrane</keyword>
<keyword evidence="11" id="KW-0449">Lipoprotein</keyword>
<evidence type="ECO:0000313" key="12">
    <source>
        <dbReference type="Proteomes" id="UP000241426"/>
    </source>
</evidence>
<dbReference type="RefSeq" id="WP_107289090.1">
    <property type="nucleotide sequence ID" value="NZ_PYNF01000003.1"/>
</dbReference>
<dbReference type="InterPro" id="IPR003838">
    <property type="entry name" value="ABC3_permease_C"/>
</dbReference>
<evidence type="ECO:0000256" key="4">
    <source>
        <dbReference type="ARBA" id="ARBA00022475"/>
    </source>
</evidence>
<dbReference type="Pfam" id="PF12704">
    <property type="entry name" value="MacB_PCD"/>
    <property type="match status" value="1"/>
</dbReference>
<gene>
    <name evidence="11" type="ORF">C9J27_04830</name>
</gene>
<dbReference type="NCBIfam" id="NF008357">
    <property type="entry name" value="PRK11146.1"/>
    <property type="match status" value="1"/>
</dbReference>
<name>A0A2T3KLD1_9GAMM</name>
<evidence type="ECO:0000256" key="7">
    <source>
        <dbReference type="ARBA" id="ARBA00023136"/>
    </source>
</evidence>
<dbReference type="InterPro" id="IPR051447">
    <property type="entry name" value="Lipoprotein-release_system"/>
</dbReference>
<dbReference type="Pfam" id="PF02687">
    <property type="entry name" value="FtsX"/>
    <property type="match status" value="1"/>
</dbReference>
<evidence type="ECO:0000256" key="2">
    <source>
        <dbReference type="ARBA" id="ARBA00005236"/>
    </source>
</evidence>
<dbReference type="InterPro" id="IPR025857">
    <property type="entry name" value="MacB_PCD"/>
</dbReference>
<evidence type="ECO:0000256" key="1">
    <source>
        <dbReference type="ARBA" id="ARBA00004651"/>
    </source>
</evidence>
<comment type="similarity">
    <text evidence="2">Belongs to the ABC-4 integral membrane protein family. LolC/E subfamily.</text>
</comment>
<feature type="transmembrane region" description="Helical" evidence="8">
    <location>
        <begin position="352"/>
        <end position="372"/>
    </location>
</feature>
<sequence length="418" mass="45195">MFSRSFSLLIGSRFSQKKNKSGLVSFFSNSSVVGIAVGTAFTVIGLSAINGFEIELKERVLGVFPHGEIREVGTEMSNWQSLAKDLRKNHSILAVAPFVEFSAVLEKQGTLAAVGVRGVVPELQTGVSNIHNYMNNGDLSNISKSSRSIILGNSIANKLGIQVGDYLTAMIPVKSPQYGKLAAPRRIRLRLAGTLKLGGAMDHHLAIISMKDAQEYMELGSLVSGLQVRVKDVFSARATIEKGLINLPKSKVLSSQSWERQYGYMYSNILMVRTVMCMVMGLVMMVASFNIVMTLMMVVKQRSSDIAILKTIGATNHIIRMIFAWYGLLVGAAGALIGTVIGVVLSCCLTKLAILLETLLGIKLLSGDIYFIDFLPSKCDPSDIVLVVVTALIFSLAASFYPASKACALSPSRVLSSR</sequence>
<dbReference type="PANTHER" id="PTHR30489">
    <property type="entry name" value="LIPOPROTEIN-RELEASING SYSTEM TRANSMEMBRANE PROTEIN LOLE"/>
    <property type="match status" value="1"/>
</dbReference>
<dbReference type="GO" id="GO:0044874">
    <property type="term" value="P:lipoprotein localization to outer membrane"/>
    <property type="evidence" value="ECO:0007669"/>
    <property type="project" value="TreeGrafter"/>
</dbReference>
<evidence type="ECO:0000259" key="10">
    <source>
        <dbReference type="Pfam" id="PF12704"/>
    </source>
</evidence>
<dbReference type="NCBIfam" id="TIGR02212">
    <property type="entry name" value="lolCE"/>
    <property type="match status" value="1"/>
</dbReference>
<feature type="domain" description="ABC3 transporter permease C-terminal" evidence="9">
    <location>
        <begin position="278"/>
        <end position="411"/>
    </location>
</feature>
<accession>A0A2T3KLD1</accession>
<feature type="transmembrane region" description="Helical" evidence="8">
    <location>
        <begin position="318"/>
        <end position="345"/>
    </location>
</feature>
<comment type="caution">
    <text evidence="11">The sequence shown here is derived from an EMBL/GenBank/DDBJ whole genome shotgun (WGS) entry which is preliminary data.</text>
</comment>
<feature type="transmembrane region" description="Helical" evidence="8">
    <location>
        <begin position="384"/>
        <end position="403"/>
    </location>
</feature>
<evidence type="ECO:0000256" key="5">
    <source>
        <dbReference type="ARBA" id="ARBA00022692"/>
    </source>
</evidence>
<feature type="transmembrane region" description="Helical" evidence="8">
    <location>
        <begin position="270"/>
        <end position="298"/>
    </location>
</feature>
<keyword evidence="4" id="KW-1003">Cell membrane</keyword>
<keyword evidence="6 8" id="KW-1133">Transmembrane helix</keyword>
<dbReference type="Proteomes" id="UP000241426">
    <property type="component" value="Unassembled WGS sequence"/>
</dbReference>
<dbReference type="AlphaFoldDB" id="A0A2T3KLD1"/>
<keyword evidence="3" id="KW-0813">Transport</keyword>
<organism evidence="11 12">
    <name type="scientific">Photobacterium kishitanii</name>
    <dbReference type="NCBI Taxonomy" id="318456"/>
    <lineage>
        <taxon>Bacteria</taxon>
        <taxon>Pseudomonadati</taxon>
        <taxon>Pseudomonadota</taxon>
        <taxon>Gammaproteobacteria</taxon>
        <taxon>Vibrionales</taxon>
        <taxon>Vibrionaceae</taxon>
        <taxon>Photobacterium</taxon>
    </lineage>
</organism>
<protein>
    <submittedName>
        <fullName evidence="11">Lipoprotein-releasing ABC transporter permease subunit LolE</fullName>
    </submittedName>
</protein>
<dbReference type="GO" id="GO:0098797">
    <property type="term" value="C:plasma membrane protein complex"/>
    <property type="evidence" value="ECO:0007669"/>
    <property type="project" value="TreeGrafter"/>
</dbReference>
<proteinExistence type="inferred from homology"/>
<dbReference type="EMBL" id="PYNF01000003">
    <property type="protein sequence ID" value="PSV00460.1"/>
    <property type="molecule type" value="Genomic_DNA"/>
</dbReference>
<reference evidence="11 12" key="1">
    <citation type="submission" date="2018-01" db="EMBL/GenBank/DDBJ databases">
        <title>Whole genome sequencing of Histamine producing bacteria.</title>
        <authorList>
            <person name="Butler K."/>
        </authorList>
    </citation>
    <scope>NUCLEOTIDE SEQUENCE [LARGE SCALE GENOMIC DNA]</scope>
    <source>
        <strain evidence="11 12">FS-7.2</strain>
    </source>
</reference>
<keyword evidence="7 8" id="KW-0472">Membrane</keyword>